<gene>
    <name evidence="6" type="ORF">PCOR1329_LOCUS27859</name>
</gene>
<dbReference type="NCBIfam" id="TIGR02097">
    <property type="entry name" value="yccV"/>
    <property type="match status" value="1"/>
</dbReference>
<evidence type="ECO:0000259" key="5">
    <source>
        <dbReference type="PROSITE" id="PS50865"/>
    </source>
</evidence>
<dbReference type="SUPFAM" id="SSF141255">
    <property type="entry name" value="YccV-like"/>
    <property type="match status" value="1"/>
</dbReference>
<dbReference type="Gene3D" id="6.10.140.2220">
    <property type="match status" value="1"/>
</dbReference>
<dbReference type="Pfam" id="PF08755">
    <property type="entry name" value="YccV-like"/>
    <property type="match status" value="1"/>
</dbReference>
<evidence type="ECO:0000256" key="2">
    <source>
        <dbReference type="ARBA" id="ARBA00022771"/>
    </source>
</evidence>
<dbReference type="EMBL" id="CAUYUJ010010160">
    <property type="protein sequence ID" value="CAK0828702.1"/>
    <property type="molecule type" value="Genomic_DNA"/>
</dbReference>
<reference evidence="6" key="1">
    <citation type="submission" date="2023-10" db="EMBL/GenBank/DDBJ databases">
        <authorList>
            <person name="Chen Y."/>
            <person name="Shah S."/>
            <person name="Dougan E. K."/>
            <person name="Thang M."/>
            <person name="Chan C."/>
        </authorList>
    </citation>
    <scope>NUCLEOTIDE SEQUENCE [LARGE SCALE GENOMIC DNA]</scope>
</reference>
<evidence type="ECO:0000256" key="4">
    <source>
        <dbReference type="PROSITE-ProRule" id="PRU00134"/>
    </source>
</evidence>
<protein>
    <recommendedName>
        <fullName evidence="5">MYND-type domain-containing protein</fullName>
    </recommendedName>
</protein>
<organism evidence="6 7">
    <name type="scientific">Prorocentrum cordatum</name>
    <dbReference type="NCBI Taxonomy" id="2364126"/>
    <lineage>
        <taxon>Eukaryota</taxon>
        <taxon>Sar</taxon>
        <taxon>Alveolata</taxon>
        <taxon>Dinophyceae</taxon>
        <taxon>Prorocentrales</taxon>
        <taxon>Prorocentraceae</taxon>
        <taxon>Prorocentrum</taxon>
    </lineage>
</organism>
<evidence type="ECO:0000256" key="1">
    <source>
        <dbReference type="ARBA" id="ARBA00022723"/>
    </source>
</evidence>
<dbReference type="PANTHER" id="PTHR48439:SF1">
    <property type="entry name" value="HEMIMETHYLATED DNA-BINDING DOMAIN-CONTAINING PROTEIN"/>
    <property type="match status" value="1"/>
</dbReference>
<proteinExistence type="predicted"/>
<keyword evidence="3" id="KW-0862">Zinc</keyword>
<keyword evidence="2 4" id="KW-0863">Zinc-finger</keyword>
<accession>A0ABN9SBN3</accession>
<evidence type="ECO:0000256" key="3">
    <source>
        <dbReference type="ARBA" id="ARBA00022833"/>
    </source>
</evidence>
<dbReference type="InterPro" id="IPR053189">
    <property type="entry name" value="Clp_protease_adapter_ClpF"/>
</dbReference>
<dbReference type="PROSITE" id="PS50865">
    <property type="entry name" value="ZF_MYND_2"/>
    <property type="match status" value="1"/>
</dbReference>
<evidence type="ECO:0000313" key="7">
    <source>
        <dbReference type="Proteomes" id="UP001189429"/>
    </source>
</evidence>
<name>A0ABN9SBN3_9DINO</name>
<dbReference type="PANTHER" id="PTHR48439">
    <property type="entry name" value="HEMIMETHYLATED DNA-BINDING DOMAIN-CONTAINING PROTEIN"/>
    <property type="match status" value="1"/>
</dbReference>
<dbReference type="InterPro" id="IPR002893">
    <property type="entry name" value="Znf_MYND"/>
</dbReference>
<dbReference type="SUPFAM" id="SSF81383">
    <property type="entry name" value="F-box domain"/>
    <property type="match status" value="1"/>
</dbReference>
<dbReference type="InterPro" id="IPR011722">
    <property type="entry name" value="Hemimethylated_DNA-bd_dom"/>
</dbReference>
<dbReference type="InterPro" id="IPR036623">
    <property type="entry name" value="Hemimethylated_DNA-bd_sf"/>
</dbReference>
<feature type="domain" description="MYND-type" evidence="5">
    <location>
        <begin position="248"/>
        <end position="285"/>
    </location>
</feature>
<dbReference type="Pfam" id="PF01753">
    <property type="entry name" value="zf-MYND"/>
    <property type="match status" value="1"/>
</dbReference>
<keyword evidence="1" id="KW-0479">Metal-binding</keyword>
<dbReference type="InterPro" id="IPR036047">
    <property type="entry name" value="F-box-like_dom_sf"/>
</dbReference>
<sequence length="290" mass="32575">MWLFRQSGAVLERSAHRMALLDVQLLDSLPAVLALLDPVSLAAARQSCTGLSSQGCSEELWERHCLARYWRLKSCGPAVQVTTWRCLYSEFSKLTSEERWEAEWTGGGFEAISESEWFAGSPVPRTNRSSEVRFSVGQVILNRSGPYRGVVAGWDEITKVPKGWPSLRRDRQPWLSKPHYSILVHGGGSTYIVDDNSELDRVPGEVSHPSVQQLFLRFNGQVYEPSEALRSAYPEDDALGPLLARRFCNACGAEGAKFDCGICRVVRYCSQECQQQAWLQHQHVCRPARA</sequence>
<dbReference type="SMART" id="SM00992">
    <property type="entry name" value="YccV-like"/>
    <property type="match status" value="1"/>
</dbReference>
<dbReference type="Gene3D" id="2.30.30.390">
    <property type="entry name" value="Hemimethylated DNA-binding domain"/>
    <property type="match status" value="1"/>
</dbReference>
<evidence type="ECO:0000313" key="6">
    <source>
        <dbReference type="EMBL" id="CAK0828702.1"/>
    </source>
</evidence>
<comment type="caution">
    <text evidence="6">The sequence shown here is derived from an EMBL/GenBank/DDBJ whole genome shotgun (WGS) entry which is preliminary data.</text>
</comment>
<dbReference type="PROSITE" id="PS01360">
    <property type="entry name" value="ZF_MYND_1"/>
    <property type="match status" value="1"/>
</dbReference>
<keyword evidence="7" id="KW-1185">Reference proteome</keyword>
<dbReference type="Proteomes" id="UP001189429">
    <property type="component" value="Unassembled WGS sequence"/>
</dbReference>
<dbReference type="SUPFAM" id="SSF144232">
    <property type="entry name" value="HIT/MYND zinc finger-like"/>
    <property type="match status" value="1"/>
</dbReference>